<dbReference type="GO" id="GO:0044423">
    <property type="term" value="C:virion component"/>
    <property type="evidence" value="ECO:0007669"/>
    <property type="project" value="UniProtKB-KW"/>
</dbReference>
<comment type="subcellular location">
    <subcellularLocation>
        <location evidence="1">Virion</location>
    </subcellularLocation>
</comment>
<dbReference type="EMBL" id="BK015640">
    <property type="protein sequence ID" value="DAE17424.1"/>
    <property type="molecule type" value="Genomic_DNA"/>
</dbReference>
<dbReference type="InterPro" id="IPR024455">
    <property type="entry name" value="Phage_capsid"/>
</dbReference>
<dbReference type="Gene3D" id="3.30.2320.10">
    <property type="entry name" value="hypothetical protein PF0899 domain"/>
    <property type="match status" value="1"/>
</dbReference>
<dbReference type="Pfam" id="PF05065">
    <property type="entry name" value="Phage_capsid"/>
    <property type="match status" value="2"/>
</dbReference>
<evidence type="ECO:0000259" key="3">
    <source>
        <dbReference type="Pfam" id="PF05065"/>
    </source>
</evidence>
<protein>
    <submittedName>
        <fullName evidence="4">Major capsid protein</fullName>
    </submittedName>
</protein>
<dbReference type="SUPFAM" id="SSF56563">
    <property type="entry name" value="Major capsid protein gp5"/>
    <property type="match status" value="1"/>
</dbReference>
<accession>A0A8S5QEC0</accession>
<dbReference type="Gene3D" id="3.30.2400.10">
    <property type="entry name" value="Major capsid protein gp5"/>
    <property type="match status" value="1"/>
</dbReference>
<proteinExistence type="predicted"/>
<feature type="domain" description="Phage capsid-like C-terminal" evidence="3">
    <location>
        <begin position="168"/>
        <end position="314"/>
    </location>
</feature>
<evidence type="ECO:0000256" key="2">
    <source>
        <dbReference type="ARBA" id="ARBA00022844"/>
    </source>
</evidence>
<name>A0A8S5QEC0_9VIRU</name>
<evidence type="ECO:0000256" key="1">
    <source>
        <dbReference type="ARBA" id="ARBA00004328"/>
    </source>
</evidence>
<sequence length="527" mass="58633">MSLKKFTVSDFNLKTDHLPTEQKSFMENIAGMMCDVMNKSLEGMLAPNEVTEKFTEINNLLKAYDGEKFTQLIKDNETLVDQVKNLGESIEKMKQKGLSMETINKFDEKLNEMLDSEKFADFVSGKTRKSGSFDGFSLKDVVSMTDNYTGELLITQQQKRVVSQVSNKPLHMRDVLTTLQGDPAFPQLAYAQVYDFDRNARYVTENGRLPESSIKVKEQQTGTKRLGTHIRISKRMLKSRVYIRSYILNMLPEAVWMAEDWNILFGDGNGENLLGITNHIGVTSVEDIISSAIVTGSAGSVKAVAGQNDNKDIIIEFANPQDLIIDGMTITFAHAAVNTDLSTAHPIVKINDRQILIEGVAYKGAETALAEMTFTVNNAAFKNIEEPNSEDVVKTAFAVMTYAQYYPNAIVLNPITVNAIESEKDTTGRNLGIVSMRNGMKCIAGRPVIEYQGIMPGKYLLGDFNQASNLVDYSSLTLEWAEDVDTKLCNEVVLIAQEEVIFPVYMPWAYAYGNLSSLKAAITKAKP</sequence>
<feature type="domain" description="Phage capsid-like C-terminal" evidence="3">
    <location>
        <begin position="371"/>
        <end position="499"/>
    </location>
</feature>
<organism evidence="4">
    <name type="scientific">Phage sp. ctSLR2</name>
    <dbReference type="NCBI Taxonomy" id="2825796"/>
    <lineage>
        <taxon>Viruses</taxon>
    </lineage>
</organism>
<evidence type="ECO:0000313" key="4">
    <source>
        <dbReference type="EMBL" id="DAE17424.1"/>
    </source>
</evidence>
<dbReference type="InterPro" id="IPR054612">
    <property type="entry name" value="Phage_capsid-like_C"/>
</dbReference>
<keyword evidence="2" id="KW-0946">Virion</keyword>
<dbReference type="NCBIfam" id="TIGR01554">
    <property type="entry name" value="major_cap_HK97"/>
    <property type="match status" value="2"/>
</dbReference>
<reference evidence="4" key="1">
    <citation type="journal article" date="2021" name="Proc. Natl. Acad. Sci. U.S.A.">
        <title>A Catalog of Tens of Thousands of Viruses from Human Metagenomes Reveals Hidden Associations with Chronic Diseases.</title>
        <authorList>
            <person name="Tisza M.J."/>
            <person name="Buck C.B."/>
        </authorList>
    </citation>
    <scope>NUCLEOTIDE SEQUENCE</scope>
    <source>
        <strain evidence="4">CtSLR2</strain>
    </source>
</reference>